<dbReference type="EMBL" id="JAMTCK010000009">
    <property type="protein sequence ID" value="MCP2167297.1"/>
    <property type="molecule type" value="Genomic_DNA"/>
</dbReference>
<evidence type="ECO:0000256" key="1">
    <source>
        <dbReference type="SAM" id="Phobius"/>
    </source>
</evidence>
<evidence type="ECO:0000313" key="2">
    <source>
        <dbReference type="EMBL" id="MCP2167297.1"/>
    </source>
</evidence>
<reference evidence="2" key="1">
    <citation type="submission" date="2022-06" db="EMBL/GenBank/DDBJ databases">
        <title>Genomic Encyclopedia of Archaeal and Bacterial Type Strains, Phase II (KMG-II): from individual species to whole genera.</title>
        <authorList>
            <person name="Goeker M."/>
        </authorList>
    </citation>
    <scope>NUCLEOTIDE SEQUENCE</scope>
    <source>
        <strain evidence="2">DSM 43935</strain>
    </source>
</reference>
<feature type="transmembrane region" description="Helical" evidence="1">
    <location>
        <begin position="90"/>
        <end position="109"/>
    </location>
</feature>
<keyword evidence="1" id="KW-1133">Transmembrane helix</keyword>
<keyword evidence="1" id="KW-0472">Membrane</keyword>
<keyword evidence="1" id="KW-0812">Transmembrane</keyword>
<feature type="transmembrane region" description="Helical" evidence="1">
    <location>
        <begin position="43"/>
        <end position="65"/>
    </location>
</feature>
<protein>
    <submittedName>
        <fullName evidence="2">Uncharacterized protein</fullName>
    </submittedName>
</protein>
<proteinExistence type="predicted"/>
<accession>A0AAE3GFI2</accession>
<name>A0AAE3GFI2_9PSEU</name>
<dbReference type="RefSeq" id="WP_253774016.1">
    <property type="nucleotide sequence ID" value="NZ_JAMTCK010000009.1"/>
</dbReference>
<sequence>MPSTLLGLAIFVICLAPGLAFIVARQRIAPQQTVSALRETAQLVCVSLVADVAVLALFGVLRSVWPEHTPDVGRLVRQPGEYLRESYLSVAWWTVGLLVLATLLTWLAGSGRLRRLVRLPPVAPHESASSAWWLLFQDRPGRRVHLGCVLEDGSYVSGWLASYNTSINETGDRDLTLAAPIRYRAKDAREATELADTSAVVVSARQVALLFVSYQSTAGRAPDRAAPAAPPSAPPPA</sequence>
<feature type="transmembrane region" description="Helical" evidence="1">
    <location>
        <begin position="6"/>
        <end position="23"/>
    </location>
</feature>
<organism evidence="2 3">
    <name type="scientific">Goodfellowiella coeruleoviolacea</name>
    <dbReference type="NCBI Taxonomy" id="334858"/>
    <lineage>
        <taxon>Bacteria</taxon>
        <taxon>Bacillati</taxon>
        <taxon>Actinomycetota</taxon>
        <taxon>Actinomycetes</taxon>
        <taxon>Pseudonocardiales</taxon>
        <taxon>Pseudonocardiaceae</taxon>
        <taxon>Goodfellowiella</taxon>
    </lineage>
</organism>
<keyword evidence="3" id="KW-1185">Reference proteome</keyword>
<evidence type="ECO:0000313" key="3">
    <source>
        <dbReference type="Proteomes" id="UP001206128"/>
    </source>
</evidence>
<comment type="caution">
    <text evidence="2">The sequence shown here is derived from an EMBL/GenBank/DDBJ whole genome shotgun (WGS) entry which is preliminary data.</text>
</comment>
<dbReference type="InterPro" id="IPR045919">
    <property type="entry name" value="DUF6338"/>
</dbReference>
<gene>
    <name evidence="2" type="ORF">LX83_004170</name>
</gene>
<dbReference type="Pfam" id="PF19865">
    <property type="entry name" value="DUF6338"/>
    <property type="match status" value="1"/>
</dbReference>
<dbReference type="AlphaFoldDB" id="A0AAE3GFI2"/>
<dbReference type="Proteomes" id="UP001206128">
    <property type="component" value="Unassembled WGS sequence"/>
</dbReference>